<comment type="cofactor">
    <cofactor evidence="1">
        <name>[4Fe-4S] cluster</name>
        <dbReference type="ChEBI" id="CHEBI:49883"/>
    </cofactor>
</comment>
<dbReference type="GO" id="GO:0070475">
    <property type="term" value="P:rRNA base methylation"/>
    <property type="evidence" value="ECO:0007669"/>
    <property type="project" value="TreeGrafter"/>
</dbReference>
<evidence type="ECO:0000256" key="6">
    <source>
        <dbReference type="ARBA" id="ARBA00022679"/>
    </source>
</evidence>
<comment type="subcellular location">
    <subcellularLocation>
        <location evidence="2">Cytoplasm</location>
    </subcellularLocation>
</comment>
<dbReference type="GeneID" id="23612356"/>
<dbReference type="eggNOG" id="ENOG502QV91">
    <property type="taxonomic scope" value="Eukaryota"/>
</dbReference>
<dbReference type="GO" id="GO:0046872">
    <property type="term" value="F:metal ion binding"/>
    <property type="evidence" value="ECO:0007669"/>
    <property type="project" value="UniProtKB-KW"/>
</dbReference>
<evidence type="ECO:0000256" key="9">
    <source>
        <dbReference type="ARBA" id="ARBA00023004"/>
    </source>
</evidence>
<dbReference type="RefSeq" id="XP_011401162.1">
    <property type="nucleotide sequence ID" value="XM_011402860.1"/>
</dbReference>
<keyword evidence="7" id="KW-0949">S-adenosyl-L-methionine</keyword>
<evidence type="ECO:0000313" key="12">
    <source>
        <dbReference type="EMBL" id="KFM28150.1"/>
    </source>
</evidence>
<dbReference type="GO" id="GO:0005737">
    <property type="term" value="C:cytoplasm"/>
    <property type="evidence" value="ECO:0007669"/>
    <property type="project" value="UniProtKB-SubCell"/>
</dbReference>
<proteinExistence type="predicted"/>
<protein>
    <submittedName>
        <fullName evidence="12">Dual-specificity RNA methyltransferase RlmN</fullName>
    </submittedName>
</protein>
<dbReference type="InterPro" id="IPR013785">
    <property type="entry name" value="Aldolase_TIM"/>
</dbReference>
<dbReference type="AlphaFoldDB" id="A0A087SQZ6"/>
<dbReference type="InterPro" id="IPR007197">
    <property type="entry name" value="rSAM"/>
</dbReference>
<keyword evidence="4" id="KW-0963">Cytoplasm</keyword>
<dbReference type="PANTHER" id="PTHR30544">
    <property type="entry name" value="23S RRNA METHYLTRANSFERASE"/>
    <property type="match status" value="1"/>
</dbReference>
<keyword evidence="8" id="KW-0479">Metal-binding</keyword>
<dbReference type="KEGG" id="apro:F751_0965"/>
<evidence type="ECO:0000256" key="10">
    <source>
        <dbReference type="ARBA" id="ARBA00023014"/>
    </source>
</evidence>
<name>A0A087SQZ6_AUXPR</name>
<dbReference type="SUPFAM" id="SSF102114">
    <property type="entry name" value="Radical SAM enzymes"/>
    <property type="match status" value="1"/>
</dbReference>
<reference evidence="12 13" key="1">
    <citation type="journal article" date="2014" name="BMC Genomics">
        <title>Oil accumulation mechanisms of the oleaginous microalga Chlorella protothecoides revealed through its genome, transcriptomes, and proteomes.</title>
        <authorList>
            <person name="Gao C."/>
            <person name="Wang Y."/>
            <person name="Shen Y."/>
            <person name="Yan D."/>
            <person name="He X."/>
            <person name="Dai J."/>
            <person name="Wu Q."/>
        </authorList>
    </citation>
    <scope>NUCLEOTIDE SEQUENCE [LARGE SCALE GENOMIC DNA]</scope>
    <source>
        <strain evidence="12 13">0710</strain>
    </source>
</reference>
<dbReference type="GO" id="GO:0051539">
    <property type="term" value="F:4 iron, 4 sulfur cluster binding"/>
    <property type="evidence" value="ECO:0007669"/>
    <property type="project" value="UniProtKB-KW"/>
</dbReference>
<evidence type="ECO:0000256" key="2">
    <source>
        <dbReference type="ARBA" id="ARBA00004496"/>
    </source>
</evidence>
<evidence type="ECO:0000256" key="8">
    <source>
        <dbReference type="ARBA" id="ARBA00022723"/>
    </source>
</evidence>
<dbReference type="OrthoDB" id="538249at2759"/>
<evidence type="ECO:0000256" key="4">
    <source>
        <dbReference type="ARBA" id="ARBA00022490"/>
    </source>
</evidence>
<organism evidence="12 13">
    <name type="scientific">Auxenochlorella protothecoides</name>
    <name type="common">Green microalga</name>
    <name type="synonym">Chlorella protothecoides</name>
    <dbReference type="NCBI Taxonomy" id="3075"/>
    <lineage>
        <taxon>Eukaryota</taxon>
        <taxon>Viridiplantae</taxon>
        <taxon>Chlorophyta</taxon>
        <taxon>core chlorophytes</taxon>
        <taxon>Trebouxiophyceae</taxon>
        <taxon>Chlorellales</taxon>
        <taxon>Chlorellaceae</taxon>
        <taxon>Auxenochlorella</taxon>
    </lineage>
</organism>
<feature type="domain" description="Radical SAM core" evidence="11">
    <location>
        <begin position="134"/>
        <end position="382"/>
    </location>
</feature>
<evidence type="ECO:0000256" key="3">
    <source>
        <dbReference type="ARBA" id="ARBA00022485"/>
    </source>
</evidence>
<dbReference type="GO" id="GO:0030488">
    <property type="term" value="P:tRNA methylation"/>
    <property type="evidence" value="ECO:0007669"/>
    <property type="project" value="TreeGrafter"/>
</dbReference>
<dbReference type="EMBL" id="KL662163">
    <property type="protein sequence ID" value="KFM28150.1"/>
    <property type="molecule type" value="Genomic_DNA"/>
</dbReference>
<keyword evidence="13" id="KW-1185">Reference proteome</keyword>
<dbReference type="Gene3D" id="1.10.150.530">
    <property type="match status" value="1"/>
</dbReference>
<evidence type="ECO:0000256" key="1">
    <source>
        <dbReference type="ARBA" id="ARBA00001966"/>
    </source>
</evidence>
<dbReference type="PROSITE" id="PS51918">
    <property type="entry name" value="RADICAL_SAM"/>
    <property type="match status" value="1"/>
</dbReference>
<keyword evidence="6 12" id="KW-0808">Transferase</keyword>
<evidence type="ECO:0000259" key="11">
    <source>
        <dbReference type="PROSITE" id="PS51918"/>
    </source>
</evidence>
<dbReference type="STRING" id="3075.A0A087SQZ6"/>
<dbReference type="InterPro" id="IPR058240">
    <property type="entry name" value="rSAM_sf"/>
</dbReference>
<dbReference type="Gene3D" id="3.20.20.70">
    <property type="entry name" value="Aldolase class I"/>
    <property type="match status" value="1"/>
</dbReference>
<accession>A0A087SQZ6</accession>
<gene>
    <name evidence="12" type="ORF">F751_0965</name>
</gene>
<keyword evidence="10" id="KW-0411">Iron-sulfur</keyword>
<dbReference type="InterPro" id="IPR040072">
    <property type="entry name" value="Methyltransferase_A"/>
</dbReference>
<dbReference type="CDD" id="cd01335">
    <property type="entry name" value="Radical_SAM"/>
    <property type="match status" value="1"/>
</dbReference>
<dbReference type="GO" id="GO:0008173">
    <property type="term" value="F:RNA methyltransferase activity"/>
    <property type="evidence" value="ECO:0007669"/>
    <property type="project" value="InterPro"/>
</dbReference>
<dbReference type="InterPro" id="IPR004383">
    <property type="entry name" value="rRNA_lsu_MTrfase_RlmN/Cfr"/>
</dbReference>
<dbReference type="PIRSF" id="PIRSF006004">
    <property type="entry name" value="CHP00048"/>
    <property type="match status" value="1"/>
</dbReference>
<evidence type="ECO:0000256" key="5">
    <source>
        <dbReference type="ARBA" id="ARBA00022603"/>
    </source>
</evidence>
<dbReference type="PANTHER" id="PTHR30544:SF9">
    <property type="entry name" value="RADICAL SAM SUPERFAMILY PROTEIN"/>
    <property type="match status" value="1"/>
</dbReference>
<keyword evidence="9" id="KW-0408">Iron</keyword>
<keyword evidence="5 12" id="KW-0489">Methyltransferase</keyword>
<dbReference type="Proteomes" id="UP000028924">
    <property type="component" value="Unassembled WGS sequence"/>
</dbReference>
<sequence>MTIAASSNPPEVAYPASWYDGEGRLMLKNLTLEQLSDWVVAALGEPRSRGMQLWRALYHSWPLLEDLRPTIGTPNGFSAAFVDRLTRVASLGGGMEVAGVSTAPDGTQKLACRLTTGPAAGMEVECVLIPMPGSKPRMTVCISSQVGCAQNCQFCFTGRMGLLGQLSPAQIVQQVVLAKRQARPGGVAKPPDPSSGPEVPVTNVVFMGMGEPLHNAGSVAVAVEVLTHPQGLGFPASRVCVSTVGLVPEMRAFAARSRAALAVSLHATTDEVRNWLVPINRRHPLRELVAALEELFPAEAQRAGRHVLVQYVLLRGVNDGEADAHRLADLLARVRCKVNLIGFNPHPGTRFAPSGERATQAFLAVLRQRGCVVMLRASRGGEEMAAVYRSYWAT</sequence>
<keyword evidence="3" id="KW-0004">4Fe-4S</keyword>
<evidence type="ECO:0000256" key="7">
    <source>
        <dbReference type="ARBA" id="ARBA00022691"/>
    </source>
</evidence>
<evidence type="ECO:0000313" key="13">
    <source>
        <dbReference type="Proteomes" id="UP000028924"/>
    </source>
</evidence>